<reference evidence="1 2" key="1">
    <citation type="submission" date="2015-09" db="EMBL/GenBank/DDBJ databases">
        <title>Draft genome sequence of Kouleothrix aurantiaca JCM 19913.</title>
        <authorList>
            <person name="Hemp J."/>
        </authorList>
    </citation>
    <scope>NUCLEOTIDE SEQUENCE [LARGE SCALE GENOMIC DNA]</scope>
    <source>
        <strain evidence="1 2">COM-B</strain>
    </source>
</reference>
<name>A0A0P9F5Z4_9CHLR</name>
<organism evidence="1 2">
    <name type="scientific">Kouleothrix aurantiaca</name>
    <dbReference type="NCBI Taxonomy" id="186479"/>
    <lineage>
        <taxon>Bacteria</taxon>
        <taxon>Bacillati</taxon>
        <taxon>Chloroflexota</taxon>
        <taxon>Chloroflexia</taxon>
        <taxon>Chloroflexales</taxon>
        <taxon>Roseiflexineae</taxon>
        <taxon>Roseiflexaceae</taxon>
        <taxon>Kouleothrix</taxon>
    </lineage>
</organism>
<evidence type="ECO:0000313" key="1">
    <source>
        <dbReference type="EMBL" id="KPV51945.1"/>
    </source>
</evidence>
<accession>A0A0P9F5Z4</accession>
<gene>
    <name evidence="1" type="ORF">SE17_18355</name>
</gene>
<dbReference type="Proteomes" id="UP000050509">
    <property type="component" value="Unassembled WGS sequence"/>
</dbReference>
<comment type="caution">
    <text evidence="1">The sequence shown here is derived from an EMBL/GenBank/DDBJ whole genome shotgun (WGS) entry which is preliminary data.</text>
</comment>
<protein>
    <submittedName>
        <fullName evidence="1">Uncharacterized protein</fullName>
    </submittedName>
</protein>
<keyword evidence="2" id="KW-1185">Reference proteome</keyword>
<evidence type="ECO:0000313" key="2">
    <source>
        <dbReference type="Proteomes" id="UP000050509"/>
    </source>
</evidence>
<dbReference type="EMBL" id="LJCR01000716">
    <property type="protein sequence ID" value="KPV51945.1"/>
    <property type="molecule type" value="Genomic_DNA"/>
</dbReference>
<proteinExistence type="predicted"/>
<dbReference type="AlphaFoldDB" id="A0A0P9F5Z4"/>
<sequence>MIIDFPALAMDGAGGRTFVGAMALTLLSAAADLPGSGAFWRPVAPSAGITARRPTADERNAQIAAWEAAIGTNLRPEPLLPPITALMVPNGAEDRPIAGNPQPAGQPELDQPDYIFAGSALILNHTCRLLILREFVPFAAALAVLEAGAMRSKLYHAVAGAHVAVQCIPYRDTMQLQELWNARKPCAPGRGRR</sequence>